<name>A0A336M6S8_CULSO</name>
<reference evidence="1" key="1">
    <citation type="submission" date="2018-07" db="EMBL/GenBank/DDBJ databases">
        <authorList>
            <person name="Quirk P.G."/>
            <person name="Krulwich T.A."/>
        </authorList>
    </citation>
    <scope>NUCLEOTIDE SEQUENCE</scope>
</reference>
<gene>
    <name evidence="1" type="primary">CSON012700</name>
</gene>
<protein>
    <submittedName>
        <fullName evidence="1">CSON012700 protein</fullName>
    </submittedName>
</protein>
<sequence length="81" mass="8963">MALINLTYQRIETKHRLVLDIGNNNRSKSRTDLGSDVFVNFSTMISEAFMFSLSSSFNDSFSVSGFSDQNPTVPGNSAYVS</sequence>
<dbReference type="EMBL" id="UFQT01000611">
    <property type="protein sequence ID" value="SSX25720.1"/>
    <property type="molecule type" value="Genomic_DNA"/>
</dbReference>
<evidence type="ECO:0000313" key="1">
    <source>
        <dbReference type="EMBL" id="SSX25720.1"/>
    </source>
</evidence>
<dbReference type="AlphaFoldDB" id="A0A336M6S8"/>
<proteinExistence type="predicted"/>
<accession>A0A336M6S8</accession>
<dbReference type="VEuPathDB" id="VectorBase:CSON012700"/>
<organism evidence="1">
    <name type="scientific">Culicoides sonorensis</name>
    <name type="common">Biting midge</name>
    <dbReference type="NCBI Taxonomy" id="179676"/>
    <lineage>
        <taxon>Eukaryota</taxon>
        <taxon>Metazoa</taxon>
        <taxon>Ecdysozoa</taxon>
        <taxon>Arthropoda</taxon>
        <taxon>Hexapoda</taxon>
        <taxon>Insecta</taxon>
        <taxon>Pterygota</taxon>
        <taxon>Neoptera</taxon>
        <taxon>Endopterygota</taxon>
        <taxon>Diptera</taxon>
        <taxon>Nematocera</taxon>
        <taxon>Chironomoidea</taxon>
        <taxon>Ceratopogonidae</taxon>
        <taxon>Ceratopogoninae</taxon>
        <taxon>Culicoides</taxon>
        <taxon>Monoculicoides</taxon>
    </lineage>
</organism>